<name>A0A1B2ERT0_9HYPH</name>
<protein>
    <submittedName>
        <fullName evidence="1">Uncharacterized protein</fullName>
    </submittedName>
</protein>
<accession>A0A1B2ERT0</accession>
<proteinExistence type="predicted"/>
<dbReference type="OrthoDB" id="8018119at2"/>
<sequence>MKGFLLAAIGIVFAPAAVLADGLSLAGSFWQCTRSTDQSQFVIAFYPGGGVGGGELENNEVSPYIFDASQTKSGEWPGKWEQTGQRFTWVFPDQSIRIEGSLSGLGQSAARLTGTGTASGDKFAVTCRSLVKLPKIGDGLVVPRDSRFIDLDGDEGELKVPAGVSLQEPGSR</sequence>
<evidence type="ECO:0000313" key="1">
    <source>
        <dbReference type="EMBL" id="ANY82681.1"/>
    </source>
</evidence>
<gene>
    <name evidence="1" type="ORF">BB934_30960</name>
</gene>
<dbReference type="KEGG" id="moc:BB934_30960"/>
<geneLocation type="plasmid" evidence="1">
    <name>unnamed1</name>
</geneLocation>
<dbReference type="EMBL" id="CP016617">
    <property type="protein sequence ID" value="ANY82681.1"/>
    <property type="molecule type" value="Genomic_DNA"/>
</dbReference>
<organism evidence="1">
    <name type="scientific">Microvirga ossetica</name>
    <dbReference type="NCBI Taxonomy" id="1882682"/>
    <lineage>
        <taxon>Bacteria</taxon>
        <taxon>Pseudomonadati</taxon>
        <taxon>Pseudomonadota</taxon>
        <taxon>Alphaproteobacteria</taxon>
        <taxon>Hyphomicrobiales</taxon>
        <taxon>Methylobacteriaceae</taxon>
        <taxon>Microvirga</taxon>
    </lineage>
</organism>
<dbReference type="AlphaFoldDB" id="A0A1B2ERT0"/>
<dbReference type="RefSeq" id="WP_099513784.1">
    <property type="nucleotide sequence ID" value="NZ_CP016617.1"/>
</dbReference>
<reference evidence="1" key="1">
    <citation type="submission" date="2016-07" db="EMBL/GenBank/DDBJ databases">
        <title>Microvirga ossetica sp. nov. a new species of rhizobia isolated from root nodules of the legume species Vicia alpestris Steven originated from North Ossetia region in the Caucasus.</title>
        <authorList>
            <person name="Safronova V.I."/>
            <person name="Kuznetsova I.G."/>
            <person name="Sazanova A.L."/>
            <person name="Belimov A."/>
            <person name="Andronov E."/>
            <person name="Osledkin Y.S."/>
            <person name="Onishchuk O.P."/>
            <person name="Kurchak O.N."/>
            <person name="Shaposhnikov A.I."/>
            <person name="Willems A."/>
            <person name="Tikhonovich I.A."/>
        </authorList>
    </citation>
    <scope>NUCLEOTIDE SEQUENCE [LARGE SCALE GENOMIC DNA]</scope>
    <source>
        <strain evidence="1">V5/3M</strain>
        <plasmid evidence="1">unnamed1</plasmid>
    </source>
</reference>
<keyword evidence="1" id="KW-0614">Plasmid</keyword>